<evidence type="ECO:0000256" key="5">
    <source>
        <dbReference type="ARBA" id="ARBA00022856"/>
    </source>
</evidence>
<accession>A0A4Z1BLA7</accession>
<dbReference type="PROSITE" id="PS51257">
    <property type="entry name" value="PROKAR_LIPOPROTEIN"/>
    <property type="match status" value="1"/>
</dbReference>
<dbReference type="PIRSF" id="PIRSF002741">
    <property type="entry name" value="MppA"/>
    <property type="match status" value="1"/>
</dbReference>
<dbReference type="GO" id="GO:1904680">
    <property type="term" value="F:peptide transmembrane transporter activity"/>
    <property type="evidence" value="ECO:0007669"/>
    <property type="project" value="TreeGrafter"/>
</dbReference>
<comment type="similarity">
    <text evidence="2">Belongs to the bacterial solute-binding protein 5 family.</text>
</comment>
<sequence length="556" mass="62513">MKKINFKLILGLIVMLLILSACSKSGGLYDDKGQTYRIATSSDINTLDSTLATDTVSFTIYNQVFEGLYTLNGKDEAVPGVAKSEPKKTNGGKTWTIKLRKDAKWSNGDPVTAHDFVFAWRKAVDPATASEYAYIMYDIKNAEDINLNKHDKKPKDLGVKALDDYTLQIDLTKPIPYFKQMLAFGTFMPQNEKVVKKYGKSYGTTADKTVYNGPFKIKKWAVEDKIMLTKNNDYWDKKSVKLDRVNYKILKDTQAGASLYETGSVDVAGITSEQVDKYKDSPALFKRLLASTFFLKMNEKQQPEFKNKDMRYAIAQAVNKKDYVNEVLGTGAKPFDGFTAKKTAKTPDGKDYADTVKSPLKYNPKEAKEHLEKAKKALGKDKFTFTLNTEDTPDSKISAEFIKSQIEKNLPGVTVKVKQLPFKQRVQAELTMNYSMSLSGWGPDYPDPITFLDTMTTGNAQNNTGWGSKEYDNLLKKANGELLQNPKERFATMREAEELFLNDAPVAPIYQKGGASLKNPQVKGIEYHQIGGDYSLKHAYIDKSIDRKTGEKKEKN</sequence>
<dbReference type="InterPro" id="IPR030678">
    <property type="entry name" value="Peptide/Ni-bd"/>
</dbReference>
<evidence type="ECO:0000313" key="8">
    <source>
        <dbReference type="Proteomes" id="UP000297459"/>
    </source>
</evidence>
<feature type="domain" description="Solute-binding protein family 5" evidence="6">
    <location>
        <begin position="77"/>
        <end position="462"/>
    </location>
</feature>
<dbReference type="EMBL" id="SRPJ01000001">
    <property type="protein sequence ID" value="TGN28347.1"/>
    <property type="molecule type" value="Genomic_DNA"/>
</dbReference>
<dbReference type="InterPro" id="IPR000914">
    <property type="entry name" value="SBP_5_dom"/>
</dbReference>
<comment type="subcellular location">
    <subcellularLocation>
        <location evidence="1">Cell envelope</location>
    </subcellularLocation>
</comment>
<dbReference type="Gene3D" id="3.10.105.10">
    <property type="entry name" value="Dipeptide-binding Protein, Domain 3"/>
    <property type="match status" value="1"/>
</dbReference>
<dbReference type="Gene3D" id="3.40.190.10">
    <property type="entry name" value="Periplasmic binding protein-like II"/>
    <property type="match status" value="1"/>
</dbReference>
<evidence type="ECO:0000256" key="2">
    <source>
        <dbReference type="ARBA" id="ARBA00005695"/>
    </source>
</evidence>
<dbReference type="AlphaFoldDB" id="A0A4Z1BLA7"/>
<dbReference type="CDD" id="cd08504">
    <property type="entry name" value="PBP2_OppA"/>
    <property type="match status" value="1"/>
</dbReference>
<dbReference type="PANTHER" id="PTHR30290">
    <property type="entry name" value="PERIPLASMIC BINDING COMPONENT OF ABC TRANSPORTER"/>
    <property type="match status" value="1"/>
</dbReference>
<dbReference type="FunFam" id="3.10.105.10:FF:000001">
    <property type="entry name" value="Oligopeptide ABC transporter, oligopeptide-binding protein"/>
    <property type="match status" value="1"/>
</dbReference>
<proteinExistence type="inferred from homology"/>
<dbReference type="RefSeq" id="WP_126565241.1">
    <property type="nucleotide sequence ID" value="NZ_BMCY01000001.1"/>
</dbReference>
<dbReference type="Gene3D" id="3.90.76.10">
    <property type="entry name" value="Dipeptide-binding Protein, Domain 1"/>
    <property type="match status" value="1"/>
</dbReference>
<keyword evidence="3" id="KW-0813">Transport</keyword>
<dbReference type="GO" id="GO:0043190">
    <property type="term" value="C:ATP-binding cassette (ABC) transporter complex"/>
    <property type="evidence" value="ECO:0007669"/>
    <property type="project" value="InterPro"/>
</dbReference>
<evidence type="ECO:0000313" key="7">
    <source>
        <dbReference type="EMBL" id="TGN28347.1"/>
    </source>
</evidence>
<dbReference type="FunFam" id="3.90.76.10:FF:000001">
    <property type="entry name" value="Oligopeptide ABC transporter substrate-binding protein"/>
    <property type="match status" value="1"/>
</dbReference>
<evidence type="ECO:0000256" key="3">
    <source>
        <dbReference type="ARBA" id="ARBA00022448"/>
    </source>
</evidence>
<keyword evidence="8" id="KW-1185">Reference proteome</keyword>
<dbReference type="PANTHER" id="PTHR30290:SF10">
    <property type="entry name" value="PERIPLASMIC OLIGOPEPTIDE-BINDING PROTEIN-RELATED"/>
    <property type="match status" value="1"/>
</dbReference>
<gene>
    <name evidence="7" type="ORF">E2558_01585</name>
</gene>
<dbReference type="InterPro" id="IPR039424">
    <property type="entry name" value="SBP_5"/>
</dbReference>
<organism evidence="7 8">
    <name type="scientific">Staphylococcus pragensis</name>
    <dbReference type="NCBI Taxonomy" id="1611836"/>
    <lineage>
        <taxon>Bacteria</taxon>
        <taxon>Bacillati</taxon>
        <taxon>Bacillota</taxon>
        <taxon>Bacilli</taxon>
        <taxon>Bacillales</taxon>
        <taxon>Staphylococcaceae</taxon>
        <taxon>Staphylococcus</taxon>
    </lineage>
</organism>
<evidence type="ECO:0000259" key="6">
    <source>
        <dbReference type="Pfam" id="PF00496"/>
    </source>
</evidence>
<protein>
    <submittedName>
        <fullName evidence="7">Peptide ABC transporter substrate-binding protein</fullName>
    </submittedName>
</protein>
<keyword evidence="5" id="KW-0571">Peptide transport</keyword>
<reference evidence="7 8" key="1">
    <citation type="submission" date="2019-04" db="EMBL/GenBank/DDBJ databases">
        <title>Genomic characterization of Staphylococcus petrasii strains.</title>
        <authorList>
            <person name="Vrbovska V."/>
            <person name="Kovarovic V."/>
            <person name="Maslanova I."/>
            <person name="Indrakova A."/>
            <person name="Petras P."/>
            <person name="Sedo O."/>
            <person name="Svec P."/>
            <person name="Fisarova L."/>
            <person name="Sedlacek I."/>
            <person name="Doskar J."/>
            <person name="Pantucek R."/>
        </authorList>
    </citation>
    <scope>NUCLEOTIDE SEQUENCE [LARGE SCALE GENOMIC DNA]</scope>
    <source>
        <strain evidence="7 8">CCM 8529</strain>
    </source>
</reference>
<dbReference type="Proteomes" id="UP000297459">
    <property type="component" value="Unassembled WGS sequence"/>
</dbReference>
<name>A0A4Z1BLA7_9STAP</name>
<dbReference type="Pfam" id="PF00496">
    <property type="entry name" value="SBP_bac_5"/>
    <property type="match status" value="1"/>
</dbReference>
<comment type="caution">
    <text evidence="7">The sequence shown here is derived from an EMBL/GenBank/DDBJ whole genome shotgun (WGS) entry which is preliminary data.</text>
</comment>
<dbReference type="SUPFAM" id="SSF53850">
    <property type="entry name" value="Periplasmic binding protein-like II"/>
    <property type="match status" value="1"/>
</dbReference>
<evidence type="ECO:0000256" key="4">
    <source>
        <dbReference type="ARBA" id="ARBA00022729"/>
    </source>
</evidence>
<dbReference type="GO" id="GO:0015833">
    <property type="term" value="P:peptide transport"/>
    <property type="evidence" value="ECO:0007669"/>
    <property type="project" value="UniProtKB-KW"/>
</dbReference>
<dbReference type="GO" id="GO:0030288">
    <property type="term" value="C:outer membrane-bounded periplasmic space"/>
    <property type="evidence" value="ECO:0007669"/>
    <property type="project" value="UniProtKB-ARBA"/>
</dbReference>
<evidence type="ECO:0000256" key="1">
    <source>
        <dbReference type="ARBA" id="ARBA00004196"/>
    </source>
</evidence>
<keyword evidence="5" id="KW-0653">Protein transport</keyword>
<keyword evidence="4" id="KW-0732">Signal</keyword>